<dbReference type="GO" id="GO:0006508">
    <property type="term" value="P:proteolysis"/>
    <property type="evidence" value="ECO:0007669"/>
    <property type="project" value="UniProtKB-KW"/>
</dbReference>
<comment type="similarity">
    <text evidence="2 10">Belongs to the peptidase A1 family.</text>
</comment>
<dbReference type="InterPro" id="IPR021109">
    <property type="entry name" value="Peptidase_aspartic_dom_sf"/>
</dbReference>
<dbReference type="Proteomes" id="UP000283895">
    <property type="component" value="Unassembled WGS sequence"/>
</dbReference>
<dbReference type="PROSITE" id="PS51767">
    <property type="entry name" value="PEPTIDASE_A1"/>
    <property type="match status" value="1"/>
</dbReference>
<keyword evidence="3" id="KW-0964">Secreted</keyword>
<keyword evidence="14" id="KW-1185">Reference proteome</keyword>
<dbReference type="EMBL" id="LKEA01000012">
    <property type="protein sequence ID" value="ROW05800.1"/>
    <property type="molecule type" value="Genomic_DNA"/>
</dbReference>
<dbReference type="AlphaFoldDB" id="A0A423WQW8"/>
<dbReference type="Gene3D" id="2.40.70.10">
    <property type="entry name" value="Acid Proteases"/>
    <property type="match status" value="2"/>
</dbReference>
<dbReference type="CDD" id="cd06097">
    <property type="entry name" value="Aspergillopepsin_like"/>
    <property type="match status" value="1"/>
</dbReference>
<evidence type="ECO:0000256" key="5">
    <source>
        <dbReference type="ARBA" id="ARBA00022729"/>
    </source>
</evidence>
<evidence type="ECO:0000313" key="13">
    <source>
        <dbReference type="EMBL" id="ROW05800.1"/>
    </source>
</evidence>
<evidence type="ECO:0000256" key="2">
    <source>
        <dbReference type="ARBA" id="ARBA00007447"/>
    </source>
</evidence>
<keyword evidence="4 10" id="KW-0645">Protease</keyword>
<keyword evidence="9" id="KW-0325">Glycoprotein</keyword>
<dbReference type="SUPFAM" id="SSF50630">
    <property type="entry name" value="Acid proteases"/>
    <property type="match status" value="1"/>
</dbReference>
<evidence type="ECO:0000256" key="8">
    <source>
        <dbReference type="ARBA" id="ARBA00023145"/>
    </source>
</evidence>
<evidence type="ECO:0000256" key="1">
    <source>
        <dbReference type="ARBA" id="ARBA00004613"/>
    </source>
</evidence>
<reference evidence="13 14" key="1">
    <citation type="submission" date="2015-09" db="EMBL/GenBank/DDBJ databases">
        <title>Host preference determinants of Valsa canker pathogens revealed by comparative genomics.</title>
        <authorList>
            <person name="Yin Z."/>
            <person name="Huang L."/>
        </authorList>
    </citation>
    <scope>NUCLEOTIDE SEQUENCE [LARGE SCALE GENOMIC DNA]</scope>
    <source>
        <strain evidence="13 14">03-1</strain>
    </source>
</reference>
<dbReference type="FunFam" id="2.40.70.10:FF:000026">
    <property type="entry name" value="Endothiapepsin"/>
    <property type="match status" value="1"/>
</dbReference>
<evidence type="ECO:0000313" key="14">
    <source>
        <dbReference type="Proteomes" id="UP000283895"/>
    </source>
</evidence>
<evidence type="ECO:0000256" key="9">
    <source>
        <dbReference type="ARBA" id="ARBA00023180"/>
    </source>
</evidence>
<evidence type="ECO:0000256" key="7">
    <source>
        <dbReference type="ARBA" id="ARBA00022801"/>
    </source>
</evidence>
<evidence type="ECO:0000256" key="3">
    <source>
        <dbReference type="ARBA" id="ARBA00022525"/>
    </source>
</evidence>
<evidence type="ECO:0000256" key="10">
    <source>
        <dbReference type="RuleBase" id="RU000454"/>
    </source>
</evidence>
<dbReference type="InterPro" id="IPR001969">
    <property type="entry name" value="Aspartic_peptidase_AS"/>
</dbReference>
<comment type="caution">
    <text evidence="13">The sequence shown here is derived from an EMBL/GenBank/DDBJ whole genome shotgun (WGS) entry which is preliminary data.</text>
</comment>
<feature type="chain" id="PRO_5019155667" description="Peptidase A1 domain-containing protein" evidence="11">
    <location>
        <begin position="21"/>
        <end position="443"/>
    </location>
</feature>
<keyword evidence="5 11" id="KW-0732">Signal</keyword>
<dbReference type="PROSITE" id="PS00141">
    <property type="entry name" value="ASP_PROTEASE"/>
    <property type="match status" value="1"/>
</dbReference>
<feature type="domain" description="Peptidase A1" evidence="12">
    <location>
        <begin position="132"/>
        <end position="440"/>
    </location>
</feature>
<dbReference type="OrthoDB" id="2747330at2759"/>
<proteinExistence type="inferred from homology"/>
<organism evidence="13 14">
    <name type="scientific">Cytospora schulzeri</name>
    <dbReference type="NCBI Taxonomy" id="448051"/>
    <lineage>
        <taxon>Eukaryota</taxon>
        <taxon>Fungi</taxon>
        <taxon>Dikarya</taxon>
        <taxon>Ascomycota</taxon>
        <taxon>Pezizomycotina</taxon>
        <taxon>Sordariomycetes</taxon>
        <taxon>Sordariomycetidae</taxon>
        <taxon>Diaporthales</taxon>
        <taxon>Cytosporaceae</taxon>
        <taxon>Cytospora</taxon>
    </lineage>
</organism>
<evidence type="ECO:0000259" key="12">
    <source>
        <dbReference type="PROSITE" id="PS51767"/>
    </source>
</evidence>
<dbReference type="PANTHER" id="PTHR47966:SF23">
    <property type="entry name" value="ASPARTIC ENDOPEPTIDASE, PUTATIVE (AFU_ORTHOLOGUE AFUA_2G15950)-RELATED"/>
    <property type="match status" value="1"/>
</dbReference>
<feature type="signal peptide" evidence="11">
    <location>
        <begin position="1"/>
        <end position="20"/>
    </location>
</feature>
<dbReference type="InterPro" id="IPR034163">
    <property type="entry name" value="Aspergillopepsin-like_cat_dom"/>
</dbReference>
<dbReference type="InterPro" id="IPR001461">
    <property type="entry name" value="Aspartic_peptidase_A1"/>
</dbReference>
<evidence type="ECO:0000256" key="11">
    <source>
        <dbReference type="SAM" id="SignalP"/>
    </source>
</evidence>
<keyword evidence="8" id="KW-0865">Zymogen</keyword>
<keyword evidence="7 10" id="KW-0378">Hydrolase</keyword>
<sequence length="443" mass="46531">MQAYFRALLLIGFLVALVAAVPAPHPVQKRGVFKVERRANPSFKGRNGPKQLLKSLRKYRMKVPPALMDAIRNQGSTTTSAAVVEDKFTNHNHNDAKAKGNAAAGSDPTVAATNSTGIGKVTATPEQGDVEYLSPVTIGGQTMNMDFDSGSSDLWVFSTQLDTASTSGHTVYNPKKSTTLKMLQGATWSISYGDGSGAAGNVGTDTVNIGGATVTEQAVEMATTVAAQFAEDTNSNGLVGLAFSKLNTVQPQQQKTFFDNVMDSLAEPVFTADLRPAAKGAYTFGNIDSSMFNGSMTWIPVNTTQGFWQFSSTKFAVGTGEAQTGDAAGQAIADTGTTLIIANPTTVDGYYSQVEGAENNAQVGGITVPCDAELPDLMLDIGGSYMARVKGADINYATVSGNTCYGGVQASTSDLQIYGDIFFKSQFVAFNGGNNSLGMAEHL</sequence>
<keyword evidence="6 10" id="KW-0064">Aspartyl protease</keyword>
<dbReference type="Pfam" id="PF00026">
    <property type="entry name" value="Asp"/>
    <property type="match status" value="1"/>
</dbReference>
<dbReference type="GO" id="GO:0004190">
    <property type="term" value="F:aspartic-type endopeptidase activity"/>
    <property type="evidence" value="ECO:0007669"/>
    <property type="project" value="UniProtKB-KW"/>
</dbReference>
<dbReference type="PRINTS" id="PR00792">
    <property type="entry name" value="PEPSIN"/>
</dbReference>
<dbReference type="STRING" id="356882.A0A423WQW8"/>
<evidence type="ECO:0000256" key="6">
    <source>
        <dbReference type="ARBA" id="ARBA00022750"/>
    </source>
</evidence>
<dbReference type="InterPro" id="IPR033121">
    <property type="entry name" value="PEPTIDASE_A1"/>
</dbReference>
<dbReference type="GO" id="GO:0005576">
    <property type="term" value="C:extracellular region"/>
    <property type="evidence" value="ECO:0007669"/>
    <property type="project" value="UniProtKB-SubCell"/>
</dbReference>
<dbReference type="PANTHER" id="PTHR47966">
    <property type="entry name" value="BETA-SITE APP-CLEAVING ENZYME, ISOFORM A-RELATED"/>
    <property type="match status" value="1"/>
</dbReference>
<protein>
    <recommendedName>
        <fullName evidence="12">Peptidase A1 domain-containing protein</fullName>
    </recommendedName>
</protein>
<gene>
    <name evidence="13" type="ORF">VMCG_05202</name>
</gene>
<evidence type="ECO:0000256" key="4">
    <source>
        <dbReference type="ARBA" id="ARBA00022670"/>
    </source>
</evidence>
<accession>A0A423WQW8</accession>
<comment type="subcellular location">
    <subcellularLocation>
        <location evidence="1">Secreted</location>
    </subcellularLocation>
</comment>
<name>A0A423WQW8_9PEZI</name>